<accession>A0AA38Y0P8</accession>
<sequence>MDNEGSETNQQIQSNHAISIELEVAENVNPYSPVGEVNEEERDDQPIEEEADEHCIELFLESHLGCSGRLFPPSCSNAPTPPSTPQRTATPRLGQRSSTNPIGSRGDNAADTTNGVTRPAQNIHPLALASNGLGASQTSQYRMIDGTDTPPTLVIISLPRDLQVEEPVRYGIIEIEIDAEEAVASSPTWH</sequence>
<feature type="compositionally biased region" description="Polar residues" evidence="1">
    <location>
        <begin position="85"/>
        <end position="102"/>
    </location>
</feature>
<reference evidence="2" key="1">
    <citation type="submission" date="2022-10" db="EMBL/GenBank/DDBJ databases">
        <title>Culturing micro-colonial fungi from biological soil crusts in the Mojave desert and describing Neophaeococcomyces mojavensis, and introducing the new genera and species Taxawa tesnikishii.</title>
        <authorList>
            <person name="Kurbessoian T."/>
            <person name="Stajich J.E."/>
        </authorList>
    </citation>
    <scope>NUCLEOTIDE SEQUENCE</scope>
    <source>
        <strain evidence="2">TK_35</strain>
    </source>
</reference>
<feature type="region of interest" description="Disordered" evidence="1">
    <location>
        <begin position="75"/>
        <end position="118"/>
    </location>
</feature>
<evidence type="ECO:0000313" key="3">
    <source>
        <dbReference type="Proteomes" id="UP001172681"/>
    </source>
</evidence>
<proteinExistence type="predicted"/>
<dbReference type="EMBL" id="JAPDRN010000065">
    <property type="protein sequence ID" value="KAJ9630097.1"/>
    <property type="molecule type" value="Genomic_DNA"/>
</dbReference>
<gene>
    <name evidence="2" type="ORF">H2204_008752</name>
</gene>
<organism evidence="2 3">
    <name type="scientific">Knufia peltigerae</name>
    <dbReference type="NCBI Taxonomy" id="1002370"/>
    <lineage>
        <taxon>Eukaryota</taxon>
        <taxon>Fungi</taxon>
        <taxon>Dikarya</taxon>
        <taxon>Ascomycota</taxon>
        <taxon>Pezizomycotina</taxon>
        <taxon>Eurotiomycetes</taxon>
        <taxon>Chaetothyriomycetidae</taxon>
        <taxon>Chaetothyriales</taxon>
        <taxon>Trichomeriaceae</taxon>
        <taxon>Knufia</taxon>
    </lineage>
</organism>
<protein>
    <submittedName>
        <fullName evidence="2">Uncharacterized protein</fullName>
    </submittedName>
</protein>
<feature type="region of interest" description="Disordered" evidence="1">
    <location>
        <begin position="24"/>
        <end position="49"/>
    </location>
</feature>
<evidence type="ECO:0000313" key="2">
    <source>
        <dbReference type="EMBL" id="KAJ9630097.1"/>
    </source>
</evidence>
<dbReference type="Proteomes" id="UP001172681">
    <property type="component" value="Unassembled WGS sequence"/>
</dbReference>
<name>A0AA38Y0P8_9EURO</name>
<dbReference type="AlphaFoldDB" id="A0AA38Y0P8"/>
<comment type="caution">
    <text evidence="2">The sequence shown here is derived from an EMBL/GenBank/DDBJ whole genome shotgun (WGS) entry which is preliminary data.</text>
</comment>
<evidence type="ECO:0000256" key="1">
    <source>
        <dbReference type="SAM" id="MobiDB-lite"/>
    </source>
</evidence>
<keyword evidence="3" id="KW-1185">Reference proteome</keyword>
<feature type="compositionally biased region" description="Acidic residues" evidence="1">
    <location>
        <begin position="37"/>
        <end position="49"/>
    </location>
</feature>